<evidence type="ECO:0000256" key="10">
    <source>
        <dbReference type="SAM" id="Phobius"/>
    </source>
</evidence>
<evidence type="ECO:0000256" key="4">
    <source>
        <dbReference type="ARBA" id="ARBA00022692"/>
    </source>
</evidence>
<evidence type="ECO:0000256" key="2">
    <source>
        <dbReference type="ARBA" id="ARBA00009592"/>
    </source>
</evidence>
<keyword evidence="6" id="KW-0677">Repeat</keyword>
<dbReference type="AlphaFoldDB" id="A0A7J6UY64"/>
<keyword evidence="3" id="KW-0433">Leucine-rich repeat</keyword>
<comment type="similarity">
    <text evidence="2">Belongs to the RLP family.</text>
</comment>
<dbReference type="PANTHER" id="PTHR48063:SF90">
    <property type="entry name" value="OS11G0565920 PROTEIN"/>
    <property type="match status" value="1"/>
</dbReference>
<keyword evidence="12" id="KW-1185">Reference proteome</keyword>
<evidence type="ECO:0000313" key="11">
    <source>
        <dbReference type="EMBL" id="KAF5177529.1"/>
    </source>
</evidence>
<dbReference type="GO" id="GO:0016020">
    <property type="term" value="C:membrane"/>
    <property type="evidence" value="ECO:0007669"/>
    <property type="project" value="UniProtKB-SubCell"/>
</dbReference>
<dbReference type="SUPFAM" id="SSF52058">
    <property type="entry name" value="L domain-like"/>
    <property type="match status" value="1"/>
</dbReference>
<evidence type="ECO:0000256" key="5">
    <source>
        <dbReference type="ARBA" id="ARBA00022729"/>
    </source>
</evidence>
<evidence type="ECO:0000256" key="8">
    <source>
        <dbReference type="ARBA" id="ARBA00023136"/>
    </source>
</evidence>
<dbReference type="InterPro" id="IPR001611">
    <property type="entry name" value="Leu-rich_rpt"/>
</dbReference>
<dbReference type="FunFam" id="3.80.10.10:FF:000111">
    <property type="entry name" value="LRR receptor-like serine/threonine-protein kinase ERECTA"/>
    <property type="match status" value="1"/>
</dbReference>
<evidence type="ECO:0000256" key="3">
    <source>
        <dbReference type="ARBA" id="ARBA00022614"/>
    </source>
</evidence>
<dbReference type="PROSITE" id="PS51450">
    <property type="entry name" value="LRR"/>
    <property type="match status" value="1"/>
</dbReference>
<comment type="caution">
    <text evidence="11">The sequence shown here is derived from an EMBL/GenBank/DDBJ whole genome shotgun (WGS) entry which is preliminary data.</text>
</comment>
<keyword evidence="7 10" id="KW-1133">Transmembrane helix</keyword>
<keyword evidence="4 10" id="KW-0812">Transmembrane</keyword>
<evidence type="ECO:0000256" key="6">
    <source>
        <dbReference type="ARBA" id="ARBA00022737"/>
    </source>
</evidence>
<protein>
    <submittedName>
        <fullName evidence="11">Receptor-like protein eix2</fullName>
    </submittedName>
</protein>
<name>A0A7J6UY64_THATH</name>
<keyword evidence="9" id="KW-0325">Glycoprotein</keyword>
<organism evidence="11 12">
    <name type="scientific">Thalictrum thalictroides</name>
    <name type="common">Rue-anemone</name>
    <name type="synonym">Anemone thalictroides</name>
    <dbReference type="NCBI Taxonomy" id="46969"/>
    <lineage>
        <taxon>Eukaryota</taxon>
        <taxon>Viridiplantae</taxon>
        <taxon>Streptophyta</taxon>
        <taxon>Embryophyta</taxon>
        <taxon>Tracheophyta</taxon>
        <taxon>Spermatophyta</taxon>
        <taxon>Magnoliopsida</taxon>
        <taxon>Ranunculales</taxon>
        <taxon>Ranunculaceae</taxon>
        <taxon>Thalictroideae</taxon>
        <taxon>Thalictrum</taxon>
    </lineage>
</organism>
<accession>A0A7J6UY64</accession>
<comment type="subcellular location">
    <subcellularLocation>
        <location evidence="1">Membrane</location>
        <topology evidence="1">Single-pass type I membrane protein</topology>
    </subcellularLocation>
</comment>
<sequence length="281" mass="31748">MGNVPEGICDISNLQVLDIASNKFNGTIPKCFGNFYSMKDPEQKKHSFPLRYYSGSYVSYVTVMIFIGREMEYSTNLNLVCSIDLSDNDLTGEIPEGLTRLSNLQILNLSMNYLEGNIPEGIGRLQELVLLDMSRNKLSSPIPWSLSSIPRLVHLNLSYNNLSGKIPTGSQLQTLLDPSTYEGNPQLCGPPLLIECSSEKTTQEHVPVYFHEKGNAKPDVLWIALGVVTGFIMGFWGVCGTLLLKKTWRHAYFRYFDEMKERMFMFVIVKTTHIQRRLGSS</sequence>
<dbReference type="InterPro" id="IPR046956">
    <property type="entry name" value="RLP23-like"/>
</dbReference>
<gene>
    <name evidence="11" type="ORF">FRX31_032883</name>
</gene>
<evidence type="ECO:0000256" key="1">
    <source>
        <dbReference type="ARBA" id="ARBA00004479"/>
    </source>
</evidence>
<dbReference type="InterPro" id="IPR032675">
    <property type="entry name" value="LRR_dom_sf"/>
</dbReference>
<dbReference type="PANTHER" id="PTHR48063">
    <property type="entry name" value="LRR RECEPTOR-LIKE KINASE"/>
    <property type="match status" value="1"/>
</dbReference>
<keyword evidence="11" id="KW-0675">Receptor</keyword>
<dbReference type="Gene3D" id="3.80.10.10">
    <property type="entry name" value="Ribonuclease Inhibitor"/>
    <property type="match status" value="1"/>
</dbReference>
<feature type="transmembrane region" description="Helical" evidence="10">
    <location>
        <begin position="220"/>
        <end position="244"/>
    </location>
</feature>
<keyword evidence="8 10" id="KW-0472">Membrane</keyword>
<proteinExistence type="inferred from homology"/>
<dbReference type="OrthoDB" id="1719097at2759"/>
<dbReference type="EMBL" id="JABWDY010041291">
    <property type="protein sequence ID" value="KAF5177529.1"/>
    <property type="molecule type" value="Genomic_DNA"/>
</dbReference>
<evidence type="ECO:0000256" key="7">
    <source>
        <dbReference type="ARBA" id="ARBA00022989"/>
    </source>
</evidence>
<dbReference type="Proteomes" id="UP000554482">
    <property type="component" value="Unassembled WGS sequence"/>
</dbReference>
<reference evidence="11 12" key="1">
    <citation type="submission" date="2020-06" db="EMBL/GenBank/DDBJ databases">
        <title>Transcriptomic and genomic resources for Thalictrum thalictroides and T. hernandezii: Facilitating candidate gene discovery in an emerging model plant lineage.</title>
        <authorList>
            <person name="Arias T."/>
            <person name="Riano-Pachon D.M."/>
            <person name="Di Stilio V.S."/>
        </authorList>
    </citation>
    <scope>NUCLEOTIDE SEQUENCE [LARGE SCALE GENOMIC DNA]</scope>
    <source>
        <strain evidence="12">cv. WT478/WT964</strain>
        <tissue evidence="11">Leaves</tissue>
    </source>
</reference>
<evidence type="ECO:0000313" key="12">
    <source>
        <dbReference type="Proteomes" id="UP000554482"/>
    </source>
</evidence>
<keyword evidence="5" id="KW-0732">Signal</keyword>
<dbReference type="Pfam" id="PF00560">
    <property type="entry name" value="LRR_1"/>
    <property type="match status" value="5"/>
</dbReference>
<evidence type="ECO:0000256" key="9">
    <source>
        <dbReference type="ARBA" id="ARBA00023180"/>
    </source>
</evidence>